<proteinExistence type="inferred from homology"/>
<comment type="similarity">
    <text evidence="2">Belongs to the KHG/KDPG aldolase family.</text>
</comment>
<keyword evidence="5" id="KW-0119">Carbohydrate metabolism</keyword>
<comment type="subunit">
    <text evidence="3">Homotrimer.</text>
</comment>
<dbReference type="Proteomes" id="UP001595818">
    <property type="component" value="Unassembled WGS sequence"/>
</dbReference>
<comment type="caution">
    <text evidence="6">The sequence shown here is derived from an EMBL/GenBank/DDBJ whole genome shotgun (WGS) entry which is preliminary data.</text>
</comment>
<dbReference type="SUPFAM" id="SSF51569">
    <property type="entry name" value="Aldolase"/>
    <property type="match status" value="1"/>
</dbReference>
<dbReference type="PANTHER" id="PTHR30246">
    <property type="entry name" value="2-KETO-3-DEOXY-6-PHOSPHOGLUCONATE ALDOLASE"/>
    <property type="match status" value="1"/>
</dbReference>
<keyword evidence="4" id="KW-0456">Lyase</keyword>
<evidence type="ECO:0000256" key="4">
    <source>
        <dbReference type="ARBA" id="ARBA00023239"/>
    </source>
</evidence>
<evidence type="ECO:0000256" key="3">
    <source>
        <dbReference type="ARBA" id="ARBA00011233"/>
    </source>
</evidence>
<evidence type="ECO:0000313" key="6">
    <source>
        <dbReference type="EMBL" id="MFC4871899.1"/>
    </source>
</evidence>
<dbReference type="EMBL" id="JBHSJJ010000004">
    <property type="protein sequence ID" value="MFC4871899.1"/>
    <property type="molecule type" value="Genomic_DNA"/>
</dbReference>
<dbReference type="NCBIfam" id="TIGR01182">
    <property type="entry name" value="eda"/>
    <property type="match status" value="1"/>
</dbReference>
<organism evidence="6 7">
    <name type="scientific">Negadavirga shengliensis</name>
    <dbReference type="NCBI Taxonomy" id="1389218"/>
    <lineage>
        <taxon>Bacteria</taxon>
        <taxon>Pseudomonadati</taxon>
        <taxon>Bacteroidota</taxon>
        <taxon>Cytophagia</taxon>
        <taxon>Cytophagales</taxon>
        <taxon>Cyclobacteriaceae</taxon>
        <taxon>Negadavirga</taxon>
    </lineage>
</organism>
<dbReference type="RefSeq" id="WP_377063800.1">
    <property type="nucleotide sequence ID" value="NZ_JBHSJJ010000004.1"/>
</dbReference>
<dbReference type="CDD" id="cd00452">
    <property type="entry name" value="KDPG_aldolase"/>
    <property type="match status" value="1"/>
</dbReference>
<sequence>MKEAFSWEAFKAAPVVSIFRNLPSEALLEVASCFAETGMSTMEITLNSENALQDIRTLVDRFGTRLNIGAGTVCDLEGMEAALEAGAQFVVMPIVDEDVIGHCVSWGIPVFPGAYTPTEIYRAWKLGASMVKVFPANDLGPGYIKDVLAPLNKIALMPTGGITKENMGDFFKAGAKAMGIGSSIVPKSFIDGRDWEGLKHYLNEFYTHLQTVKSSF</sequence>
<name>A0ABV9T0C3_9BACT</name>
<evidence type="ECO:0000256" key="1">
    <source>
        <dbReference type="ARBA" id="ARBA00004761"/>
    </source>
</evidence>
<evidence type="ECO:0000256" key="2">
    <source>
        <dbReference type="ARBA" id="ARBA00006906"/>
    </source>
</evidence>
<dbReference type="InterPro" id="IPR000887">
    <property type="entry name" value="Aldlse_KDPG_KHG"/>
</dbReference>
<keyword evidence="7" id="KW-1185">Reference proteome</keyword>
<dbReference type="PANTHER" id="PTHR30246:SF1">
    <property type="entry name" value="2-DEHYDRO-3-DEOXY-6-PHOSPHOGALACTONATE ALDOLASE-RELATED"/>
    <property type="match status" value="1"/>
</dbReference>
<evidence type="ECO:0000313" key="7">
    <source>
        <dbReference type="Proteomes" id="UP001595818"/>
    </source>
</evidence>
<accession>A0ABV9T0C3</accession>
<reference evidence="7" key="1">
    <citation type="journal article" date="2019" name="Int. J. Syst. Evol. Microbiol.">
        <title>The Global Catalogue of Microorganisms (GCM) 10K type strain sequencing project: providing services to taxonomists for standard genome sequencing and annotation.</title>
        <authorList>
            <consortium name="The Broad Institute Genomics Platform"/>
            <consortium name="The Broad Institute Genome Sequencing Center for Infectious Disease"/>
            <person name="Wu L."/>
            <person name="Ma J."/>
        </authorList>
    </citation>
    <scope>NUCLEOTIDE SEQUENCE [LARGE SCALE GENOMIC DNA]</scope>
    <source>
        <strain evidence="7">CGMCC 4.7466</strain>
    </source>
</reference>
<dbReference type="Gene3D" id="3.20.20.70">
    <property type="entry name" value="Aldolase class I"/>
    <property type="match status" value="1"/>
</dbReference>
<comment type="pathway">
    <text evidence="1">Carbohydrate acid metabolism.</text>
</comment>
<dbReference type="Pfam" id="PF01081">
    <property type="entry name" value="Aldolase"/>
    <property type="match status" value="1"/>
</dbReference>
<gene>
    <name evidence="6" type="ORF">ACFPFU_09390</name>
</gene>
<dbReference type="InterPro" id="IPR013785">
    <property type="entry name" value="Aldolase_TIM"/>
</dbReference>
<evidence type="ECO:0000256" key="5">
    <source>
        <dbReference type="ARBA" id="ARBA00023277"/>
    </source>
</evidence>
<protein>
    <submittedName>
        <fullName evidence="6">Bifunctional 4-hydroxy-2-oxoglutarate aldolase/2-dehydro-3-deoxy-phosphogluconate aldolase</fullName>
    </submittedName>
</protein>